<dbReference type="Gene3D" id="1.50.10.10">
    <property type="match status" value="1"/>
</dbReference>
<dbReference type="Proteomes" id="UP000279422">
    <property type="component" value="Unassembled WGS sequence"/>
</dbReference>
<proteinExistence type="predicted"/>
<dbReference type="PANTHER" id="PTHR31084">
    <property type="entry name" value="ALPHA-L-FUCOSIDASE 2"/>
    <property type="match status" value="1"/>
</dbReference>
<dbReference type="InterPro" id="IPR013780">
    <property type="entry name" value="Glyco_hydro_b"/>
</dbReference>
<protein>
    <recommendedName>
        <fullName evidence="1">Glycosyl hydrolase family 95 catalytic domain-containing protein</fullName>
    </recommendedName>
</protein>
<dbReference type="SUPFAM" id="SSF48208">
    <property type="entry name" value="Six-hairpin glycosidases"/>
    <property type="match status" value="1"/>
</dbReference>
<accession>A0A497E4C0</accession>
<dbReference type="Pfam" id="PF22124">
    <property type="entry name" value="Glyco_hydro_95_cat"/>
    <property type="match status" value="1"/>
</dbReference>
<sequence>MRDISKVVQQHSLIREGANPDFFEGMLLGNGDIGLCVTVRPDGIVLHLGKNDVWDIRVSEEHMKHLLPFKEVIRLIRRASERMKARGLDKKSRFFTLRDKEYEDYIQKVRSSYAKPWPHPWPCGRVIVRWDPRKVAVKEQKLDIYTGLLRVSLEVEGHDCKLHCFVHRDDNQIWLWGEGNHLNQSLTSVCYRPFLSPETYMPEPEMWKEVETHPSETYTLFGIKQRLPATPPELSKDKKSAEKSPHDREFALAIAVPGALSQKEKLPGLEFTLNSQKKLPFKLCITLFSSLEASDTKQEVVQKIKSTYSKNPEKLHEKSKDSWRKFWSRSFIELDDKELETVWYRNQYWLACCLKPGKVAPGLFGNWFSIGKIGTAWHGDYHLDYNEQQIYWGVFSSNHVEQHEPYVDLCWNLFEMAKKFCKEHFNLPGAYYPISAYPVPSKVVPYPVPPWGYCICITAWTLQSLWWHYLYTQDIHFLKNKAYPLLREGARFYAAYLTKESDGYYHVFPTVSPEMYGFTVDFRYNKDCIMDLALIKFLMKAAVKASELLDCDAEERKKWIDIQEHLAPYPTGEDAEGKIWIDVANGPVNPVYNIPVTLAPVFPGEEIGLHSSSEELELARRTAKLIRTEGGNDLVYLPLILSRLGILDFQVFKREIRYCQIPNGTCTDRVRQVGGRYSDDTDFDFMSRMGIWVENFALPAVINECLMQSYTGIIRLFPNVKGLRHALFNDLRAVGAFLVSAEWRDGEILSPVIIKSLAGSRCRIVRPWNKELRIKDMRTSEYISFEIKDEIIIFDTQAGGEYALEGIS</sequence>
<dbReference type="GO" id="GO:0005975">
    <property type="term" value="P:carbohydrate metabolic process"/>
    <property type="evidence" value="ECO:0007669"/>
    <property type="project" value="InterPro"/>
</dbReference>
<dbReference type="GO" id="GO:0004560">
    <property type="term" value="F:alpha-L-fucosidase activity"/>
    <property type="evidence" value="ECO:0007669"/>
    <property type="project" value="TreeGrafter"/>
</dbReference>
<evidence type="ECO:0000313" key="3">
    <source>
        <dbReference type="Proteomes" id="UP000279422"/>
    </source>
</evidence>
<feature type="domain" description="Glycosyl hydrolase family 95 catalytic" evidence="1">
    <location>
        <begin position="331"/>
        <end position="621"/>
    </location>
</feature>
<dbReference type="InterPro" id="IPR054363">
    <property type="entry name" value="GH95_cat"/>
</dbReference>
<dbReference type="AlphaFoldDB" id="A0A497E4C0"/>
<dbReference type="PANTHER" id="PTHR31084:SF0">
    <property type="entry name" value="ALPHA-L-FUCOSIDASE 2"/>
    <property type="match status" value="1"/>
</dbReference>
<organism evidence="2 3">
    <name type="scientific">Aerophobetes bacterium</name>
    <dbReference type="NCBI Taxonomy" id="2030807"/>
    <lineage>
        <taxon>Bacteria</taxon>
        <taxon>Candidatus Aerophobota</taxon>
    </lineage>
</organism>
<evidence type="ECO:0000259" key="1">
    <source>
        <dbReference type="Pfam" id="PF22124"/>
    </source>
</evidence>
<evidence type="ECO:0000313" key="2">
    <source>
        <dbReference type="EMBL" id="RLE09008.1"/>
    </source>
</evidence>
<dbReference type="EMBL" id="QMPZ01000069">
    <property type="protein sequence ID" value="RLE09008.1"/>
    <property type="molecule type" value="Genomic_DNA"/>
</dbReference>
<comment type="caution">
    <text evidence="2">The sequence shown here is derived from an EMBL/GenBank/DDBJ whole genome shotgun (WGS) entry which is preliminary data.</text>
</comment>
<gene>
    <name evidence="2" type="ORF">DRJ00_05295</name>
</gene>
<reference evidence="2 3" key="1">
    <citation type="submission" date="2018-06" db="EMBL/GenBank/DDBJ databases">
        <title>Extensive metabolic versatility and redundancy in microbially diverse, dynamic hydrothermal sediments.</title>
        <authorList>
            <person name="Dombrowski N."/>
            <person name="Teske A."/>
            <person name="Baker B.J."/>
        </authorList>
    </citation>
    <scope>NUCLEOTIDE SEQUENCE [LARGE SCALE GENOMIC DNA]</scope>
    <source>
        <strain evidence="2">B47_G16</strain>
    </source>
</reference>
<dbReference type="InterPro" id="IPR008928">
    <property type="entry name" value="6-hairpin_glycosidase_sf"/>
</dbReference>
<name>A0A497E4C0_UNCAE</name>
<dbReference type="Gene3D" id="2.60.40.1180">
    <property type="entry name" value="Golgi alpha-mannosidase II"/>
    <property type="match status" value="1"/>
</dbReference>
<dbReference type="InterPro" id="IPR012341">
    <property type="entry name" value="6hp_glycosidase-like_sf"/>
</dbReference>